<dbReference type="SUPFAM" id="SSF47240">
    <property type="entry name" value="Ferritin-like"/>
    <property type="match status" value="1"/>
</dbReference>
<comment type="caution">
    <text evidence="2">The sequence shown here is derived from an EMBL/GenBank/DDBJ whole genome shotgun (WGS) entry which is preliminary data.</text>
</comment>
<proteinExistence type="predicted"/>
<dbReference type="OrthoDB" id="8927140at2"/>
<dbReference type="Gene3D" id="1.20.1260.10">
    <property type="match status" value="1"/>
</dbReference>
<reference evidence="2" key="1">
    <citation type="journal article" date="2015" name="Genome Announc.">
        <title>Draft Genome Sequence of Tolypothrix boutellei Strain VB521301.</title>
        <authorList>
            <person name="Chandrababunaidu M.M."/>
            <person name="Singh D."/>
            <person name="Sen D."/>
            <person name="Bhan S."/>
            <person name="Das S."/>
            <person name="Gupta A."/>
            <person name="Adhikary S.P."/>
            <person name="Tripathy S."/>
        </authorList>
    </citation>
    <scope>NUCLEOTIDE SEQUENCE</scope>
    <source>
        <strain evidence="2">VB521301</strain>
    </source>
</reference>
<dbReference type="EMBL" id="JHEG04000001">
    <property type="protein sequence ID" value="KAF3889591.1"/>
    <property type="molecule type" value="Genomic_DNA"/>
</dbReference>
<protein>
    <recommendedName>
        <fullName evidence="4">Ferritin-like domain-containing protein</fullName>
    </recommendedName>
</protein>
<evidence type="ECO:0000313" key="1">
    <source>
        <dbReference type="EMBL" id="KAF3889591.1"/>
    </source>
</evidence>
<dbReference type="AlphaFoldDB" id="A0A0C1N3K6"/>
<dbReference type="Proteomes" id="UP000029738">
    <property type="component" value="Unassembled WGS sequence"/>
</dbReference>
<dbReference type="EMBL" id="JHEG02000059">
    <property type="protein sequence ID" value="KIE07006.1"/>
    <property type="molecule type" value="Genomic_DNA"/>
</dbReference>
<accession>A0A0C1N3K6</accession>
<dbReference type="RefSeq" id="WP_038074246.1">
    <property type="nucleotide sequence ID" value="NZ_JHEG04000001.1"/>
</dbReference>
<evidence type="ECO:0008006" key="4">
    <source>
        <dbReference type="Google" id="ProtNLM"/>
    </source>
</evidence>
<organism evidence="2">
    <name type="scientific">Tolypothrix bouteillei VB521301</name>
    <dbReference type="NCBI Taxonomy" id="1479485"/>
    <lineage>
        <taxon>Bacteria</taxon>
        <taxon>Bacillati</taxon>
        <taxon>Cyanobacteriota</taxon>
        <taxon>Cyanophyceae</taxon>
        <taxon>Nostocales</taxon>
        <taxon>Tolypothrichaceae</taxon>
        <taxon>Tolypothrix</taxon>
    </lineage>
</organism>
<gene>
    <name evidence="2" type="ORF">DA73_0237995</name>
    <name evidence="1" type="ORF">DA73_0400032055</name>
</gene>
<reference evidence="1" key="2">
    <citation type="submission" date="2019-11" db="EMBL/GenBank/DDBJ databases">
        <title>Improved Assembly of Tolypothrix boutellei genome.</title>
        <authorList>
            <person name="Sarangi A.N."/>
            <person name="Mukherjee M."/>
            <person name="Ghosh S."/>
            <person name="Singh D."/>
            <person name="Das A."/>
            <person name="Kant S."/>
            <person name="Prusty A."/>
            <person name="Tripathy S."/>
        </authorList>
    </citation>
    <scope>NUCLEOTIDE SEQUENCE</scope>
    <source>
        <strain evidence="1">VB521301</strain>
    </source>
</reference>
<name>A0A0C1N3K6_9CYAN</name>
<sequence>MTATLTRRPWTVEFETETIDRLIDKHAPQIPKKRLHEAKPIQTKEELENFYQFRIGGAAHDLFIVQVCAKIVNQIPDPELQLFLSRQLGDDGAHAENTRRRVEALFGHDPIEDIQKQVQKHWDFMGDLPIRNWLGFLAFELHYEHHIVVTAILNRRLSRLYDPASANFATERIIPDEAFHRVGVVEWWQRKFDKASPAEKAELVEQVLAVDEEGQRRRNTYLKEHGQITRRALGIEVEGSDLIYDAWRREVLAYFFNLPETQLPKLVSINDETSLVFNT</sequence>
<evidence type="ECO:0000313" key="3">
    <source>
        <dbReference type="Proteomes" id="UP000029738"/>
    </source>
</evidence>
<dbReference type="InterPro" id="IPR009078">
    <property type="entry name" value="Ferritin-like_SF"/>
</dbReference>
<keyword evidence="3" id="KW-1185">Reference proteome</keyword>
<dbReference type="InterPro" id="IPR012347">
    <property type="entry name" value="Ferritin-like"/>
</dbReference>
<dbReference type="STRING" id="1479485.DA73_0237995"/>
<evidence type="ECO:0000313" key="2">
    <source>
        <dbReference type="EMBL" id="KIE07006.1"/>
    </source>
</evidence>